<reference evidence="2" key="1">
    <citation type="journal article" date="2020" name="Fungal Divers.">
        <title>Resolving the Mortierellaceae phylogeny through synthesis of multi-gene phylogenetics and phylogenomics.</title>
        <authorList>
            <person name="Vandepol N."/>
            <person name="Liber J."/>
            <person name="Desiro A."/>
            <person name="Na H."/>
            <person name="Kennedy M."/>
            <person name="Barry K."/>
            <person name="Grigoriev I.V."/>
            <person name="Miller A.N."/>
            <person name="O'Donnell K."/>
            <person name="Stajich J.E."/>
            <person name="Bonito G."/>
        </authorList>
    </citation>
    <scope>NUCLEOTIDE SEQUENCE</scope>
    <source>
        <strain evidence="2">NVP60</strain>
    </source>
</reference>
<gene>
    <name evidence="2" type="ORF">BGZ97_005772</name>
</gene>
<feature type="chain" id="PRO_5040120323" evidence="1">
    <location>
        <begin position="21"/>
        <end position="139"/>
    </location>
</feature>
<feature type="non-terminal residue" evidence="2">
    <location>
        <position position="1"/>
    </location>
</feature>
<accession>A0A9P6QRM6</accession>
<sequence length="139" mass="15879">MKITIALSALVAMAATVVCASPIVSEPSTNSTHSLSKRDCKPITLTWVRIPRNPDASTKPHLKDLHYFSLEVSAQPHYYNELKFQTSQGNPSNKWRGLRKSEDGLWSVVFYTGKFDNILLRANRNDYTWKKPDELEWDP</sequence>
<evidence type="ECO:0000256" key="1">
    <source>
        <dbReference type="SAM" id="SignalP"/>
    </source>
</evidence>
<name>A0A9P6QRM6_9FUNG</name>
<dbReference type="AlphaFoldDB" id="A0A9P6QRM6"/>
<keyword evidence="1" id="KW-0732">Signal</keyword>
<dbReference type="Proteomes" id="UP000823405">
    <property type="component" value="Unassembled WGS sequence"/>
</dbReference>
<feature type="signal peptide" evidence="1">
    <location>
        <begin position="1"/>
        <end position="20"/>
    </location>
</feature>
<proteinExistence type="predicted"/>
<protein>
    <submittedName>
        <fullName evidence="2">Uncharacterized protein</fullName>
    </submittedName>
</protein>
<dbReference type="EMBL" id="JAAAIN010002586">
    <property type="protein sequence ID" value="KAG0291844.1"/>
    <property type="molecule type" value="Genomic_DNA"/>
</dbReference>
<evidence type="ECO:0000313" key="3">
    <source>
        <dbReference type="Proteomes" id="UP000823405"/>
    </source>
</evidence>
<keyword evidence="3" id="KW-1185">Reference proteome</keyword>
<evidence type="ECO:0000313" key="2">
    <source>
        <dbReference type="EMBL" id="KAG0291844.1"/>
    </source>
</evidence>
<organism evidence="2 3">
    <name type="scientific">Linnemannia gamsii</name>
    <dbReference type="NCBI Taxonomy" id="64522"/>
    <lineage>
        <taxon>Eukaryota</taxon>
        <taxon>Fungi</taxon>
        <taxon>Fungi incertae sedis</taxon>
        <taxon>Mucoromycota</taxon>
        <taxon>Mortierellomycotina</taxon>
        <taxon>Mortierellomycetes</taxon>
        <taxon>Mortierellales</taxon>
        <taxon>Mortierellaceae</taxon>
        <taxon>Linnemannia</taxon>
    </lineage>
</organism>
<comment type="caution">
    <text evidence="2">The sequence shown here is derived from an EMBL/GenBank/DDBJ whole genome shotgun (WGS) entry which is preliminary data.</text>
</comment>